<evidence type="ECO:0000256" key="2">
    <source>
        <dbReference type="ARBA" id="ARBA00005745"/>
    </source>
</evidence>
<dbReference type="PANTHER" id="PTHR30012">
    <property type="entry name" value="GENERAL SECRETION PATHWAY PROTEIN"/>
    <property type="match status" value="1"/>
</dbReference>
<evidence type="ECO:0000256" key="6">
    <source>
        <dbReference type="ARBA" id="ARBA00022692"/>
    </source>
</evidence>
<dbReference type="Gene3D" id="1.20.81.30">
    <property type="entry name" value="Type II secretion system (T2SS), domain F"/>
    <property type="match status" value="2"/>
</dbReference>
<comment type="subcellular location">
    <subcellularLocation>
        <location evidence="1 9">Cell inner membrane</location>
        <topology evidence="1 9">Multi-pass membrane protein</topology>
    </subcellularLocation>
</comment>
<proteinExistence type="inferred from homology"/>
<dbReference type="Pfam" id="PF00482">
    <property type="entry name" value="T2SSF"/>
    <property type="match status" value="2"/>
</dbReference>
<dbReference type="InterPro" id="IPR001992">
    <property type="entry name" value="T2SS_GspF/T4SS_PilC_CS"/>
</dbReference>
<evidence type="ECO:0000256" key="8">
    <source>
        <dbReference type="ARBA" id="ARBA00023136"/>
    </source>
</evidence>
<evidence type="ECO:0000256" key="1">
    <source>
        <dbReference type="ARBA" id="ARBA00004429"/>
    </source>
</evidence>
<keyword evidence="3 9" id="KW-0813">Transport</keyword>
<keyword evidence="6 9" id="KW-0812">Transmembrane</keyword>
<gene>
    <name evidence="12" type="ORF">BZJ21_03785</name>
</gene>
<comment type="caution">
    <text evidence="12">The sequence shown here is derived from an EMBL/GenBank/DDBJ whole genome shotgun (WGS) entry which is preliminary data.</text>
</comment>
<evidence type="ECO:0000256" key="4">
    <source>
        <dbReference type="ARBA" id="ARBA00022475"/>
    </source>
</evidence>
<evidence type="ECO:0000313" key="12">
    <source>
        <dbReference type="EMBL" id="OOF34796.1"/>
    </source>
</evidence>
<feature type="transmembrane region" description="Helical" evidence="10">
    <location>
        <begin position="215"/>
        <end position="239"/>
    </location>
</feature>
<name>A0ABX3KUN9_SALCS</name>
<feature type="transmembrane region" description="Helical" evidence="10">
    <location>
        <begin position="173"/>
        <end position="195"/>
    </location>
</feature>
<feature type="domain" description="Type II secretion system protein GspF" evidence="11">
    <location>
        <begin position="72"/>
        <end position="195"/>
    </location>
</feature>
<dbReference type="PROSITE" id="PS00874">
    <property type="entry name" value="T2SP_F"/>
    <property type="match status" value="1"/>
</dbReference>
<organism evidence="12 13">
    <name type="scientific">Salinivibrio costicola subsp. alcaliphilus</name>
    <dbReference type="NCBI Taxonomy" id="272773"/>
    <lineage>
        <taxon>Bacteria</taxon>
        <taxon>Pseudomonadati</taxon>
        <taxon>Pseudomonadota</taxon>
        <taxon>Gammaproteobacteria</taxon>
        <taxon>Vibrionales</taxon>
        <taxon>Vibrionaceae</taxon>
        <taxon>Salinivibrio</taxon>
    </lineage>
</organism>
<keyword evidence="4" id="KW-1003">Cell membrane</keyword>
<evidence type="ECO:0000256" key="7">
    <source>
        <dbReference type="ARBA" id="ARBA00022989"/>
    </source>
</evidence>
<dbReference type="InterPro" id="IPR018076">
    <property type="entry name" value="T2SS_GspF_dom"/>
</dbReference>
<reference evidence="13" key="1">
    <citation type="submission" date="2017-01" db="EMBL/GenBank/DDBJ databases">
        <title>Draft genome of the species Salinivibrio costicola subsp. alcaliphilus.</title>
        <authorList>
            <person name="Lopez-Hermoso C."/>
            <person name="De La Haba R."/>
            <person name="Sanchez-Porro C."/>
            <person name="Ventosa A."/>
        </authorList>
    </citation>
    <scope>NUCLEOTIDE SEQUENCE [LARGE SCALE GENOMIC DNA]</scope>
    <source>
        <strain evidence="13">CBH448</strain>
    </source>
</reference>
<evidence type="ECO:0000256" key="10">
    <source>
        <dbReference type="SAM" id="Phobius"/>
    </source>
</evidence>
<keyword evidence="8 10" id="KW-0472">Membrane</keyword>
<dbReference type="PANTHER" id="PTHR30012:SF7">
    <property type="entry name" value="PROTEIN TRANSPORT PROTEIN HOFC HOMOLOG"/>
    <property type="match status" value="1"/>
</dbReference>
<keyword evidence="7 10" id="KW-1133">Transmembrane helix</keyword>
<dbReference type="PRINTS" id="PR00812">
    <property type="entry name" value="BCTERIALGSPF"/>
</dbReference>
<evidence type="ECO:0000256" key="9">
    <source>
        <dbReference type="RuleBase" id="RU003923"/>
    </source>
</evidence>
<dbReference type="RefSeq" id="WP_077576198.1">
    <property type="nucleotide sequence ID" value="NZ_MUFR01000007.1"/>
</dbReference>
<keyword evidence="13" id="KW-1185">Reference proteome</keyword>
<feature type="transmembrane region" description="Helical" evidence="10">
    <location>
        <begin position="379"/>
        <end position="399"/>
    </location>
</feature>
<dbReference type="InterPro" id="IPR042094">
    <property type="entry name" value="T2SS_GspF_sf"/>
</dbReference>
<evidence type="ECO:0000256" key="5">
    <source>
        <dbReference type="ARBA" id="ARBA00022519"/>
    </source>
</evidence>
<evidence type="ECO:0000256" key="3">
    <source>
        <dbReference type="ARBA" id="ARBA00022448"/>
    </source>
</evidence>
<feature type="domain" description="Type II secretion system protein GspF" evidence="11">
    <location>
        <begin position="276"/>
        <end position="398"/>
    </location>
</feature>
<dbReference type="InterPro" id="IPR003004">
    <property type="entry name" value="GspF/PilC"/>
</dbReference>
<accession>A0ABX3KUN9</accession>
<comment type="similarity">
    <text evidence="2 9">Belongs to the GSP F family.</text>
</comment>
<dbReference type="Proteomes" id="UP000189431">
    <property type="component" value="Unassembled WGS sequence"/>
</dbReference>
<keyword evidence="5" id="KW-0997">Cell inner membrane</keyword>
<protein>
    <submittedName>
        <fullName evidence="12">Type II secretion system protein F</fullName>
    </submittedName>
</protein>
<evidence type="ECO:0000259" key="11">
    <source>
        <dbReference type="Pfam" id="PF00482"/>
    </source>
</evidence>
<dbReference type="EMBL" id="MUFR01000007">
    <property type="protein sequence ID" value="OOF34796.1"/>
    <property type="molecule type" value="Genomic_DNA"/>
</dbReference>
<evidence type="ECO:0000313" key="13">
    <source>
        <dbReference type="Proteomes" id="UP000189431"/>
    </source>
</evidence>
<sequence length="407" mass="45908">MIMAKQTLFVFHWRQAVPFGRHQKGQVFAYSEHDARQQLAGQAILPTRLIRRRLSSWQQRQHKAKAADITQFSRELTTLLESGIPIVQALNLIEENQVKAEMRLVVRYLRQQLEAGTSLSTALAQASPLFDRFYCDLVATGEQTGQLPLVFARLALYREKQALLRSKVMKAMIYPTIVVSVALGVSTYLLLFVIPKFKQIFDSFGAPLPWLTRQVLALSDWMTTHAPTIAAILIVLMLSHKWLQRHHPRYRYHYHRWLLKLPIIGEVLSKACIAKFSRTLATTFSAGIPLISGLKSATNILTNDYYAHGLIRVSAHTATGIPLYQALRESGRFPNMMTQMIMIGEESGALDTMLNRVAVIYEEEVDNTVDNLGKIIEPLLILVLGLLIGGLVVAMYLPIFNLMSVLG</sequence>